<feature type="domain" description="Agenet-like" evidence="5">
    <location>
        <begin position="55"/>
        <end position="116"/>
    </location>
</feature>
<evidence type="ECO:0000259" key="5">
    <source>
        <dbReference type="Pfam" id="PF05641"/>
    </source>
</evidence>
<dbReference type="PANTHER" id="PTHR31917:SF74">
    <property type="entry name" value="EXPRESSED PROTEIN"/>
    <property type="match status" value="1"/>
</dbReference>
<protein>
    <recommendedName>
        <fullName evidence="5">Agenet-like domain-containing protein</fullName>
    </recommendedName>
</protein>
<dbReference type="Pfam" id="PF05266">
    <property type="entry name" value="DUF724"/>
    <property type="match status" value="1"/>
</dbReference>
<dbReference type="PANTHER" id="PTHR31917">
    <property type="entry name" value="AGENET DOMAIN-CONTAINING PROTEIN-RELATED"/>
    <property type="match status" value="1"/>
</dbReference>
<feature type="region of interest" description="Disordered" evidence="4">
    <location>
        <begin position="148"/>
        <end position="199"/>
    </location>
</feature>
<keyword evidence="1" id="KW-0813">Transport</keyword>
<keyword evidence="2" id="KW-0341">Growth regulation</keyword>
<dbReference type="InterPro" id="IPR008395">
    <property type="entry name" value="Agenet-like_dom"/>
</dbReference>
<dbReference type="AlphaFoldDB" id="A0ABC9AP45"/>
<feature type="coiled-coil region" evidence="3">
    <location>
        <begin position="513"/>
        <end position="540"/>
    </location>
</feature>
<evidence type="ECO:0000313" key="7">
    <source>
        <dbReference type="Proteomes" id="UP001497457"/>
    </source>
</evidence>
<feature type="compositionally biased region" description="Low complexity" evidence="4">
    <location>
        <begin position="1"/>
        <end position="10"/>
    </location>
</feature>
<accession>A0ABC9AP45</accession>
<organism evidence="6 7">
    <name type="scientific">Urochloa decumbens</name>
    <dbReference type="NCBI Taxonomy" id="240449"/>
    <lineage>
        <taxon>Eukaryota</taxon>
        <taxon>Viridiplantae</taxon>
        <taxon>Streptophyta</taxon>
        <taxon>Embryophyta</taxon>
        <taxon>Tracheophyta</taxon>
        <taxon>Spermatophyta</taxon>
        <taxon>Magnoliopsida</taxon>
        <taxon>Liliopsida</taxon>
        <taxon>Poales</taxon>
        <taxon>Poaceae</taxon>
        <taxon>PACMAD clade</taxon>
        <taxon>Panicoideae</taxon>
        <taxon>Panicodae</taxon>
        <taxon>Paniceae</taxon>
        <taxon>Melinidinae</taxon>
        <taxon>Urochloa</taxon>
    </lineage>
</organism>
<dbReference type="InterPro" id="IPR007930">
    <property type="entry name" value="DUF724"/>
</dbReference>
<reference evidence="7" key="1">
    <citation type="submission" date="2024-06" db="EMBL/GenBank/DDBJ databases">
        <authorList>
            <person name="Ryan C."/>
        </authorList>
    </citation>
    <scope>NUCLEOTIDE SEQUENCE [LARGE SCALE GENOMIC DNA]</scope>
</reference>
<proteinExistence type="predicted"/>
<reference evidence="6 7" key="2">
    <citation type="submission" date="2024-10" db="EMBL/GenBank/DDBJ databases">
        <authorList>
            <person name="Ryan C."/>
        </authorList>
    </citation>
    <scope>NUCLEOTIDE SEQUENCE [LARGE SCALE GENOMIC DNA]</scope>
</reference>
<evidence type="ECO:0000256" key="2">
    <source>
        <dbReference type="ARBA" id="ARBA00022604"/>
    </source>
</evidence>
<dbReference type="Pfam" id="PF05641">
    <property type="entry name" value="Agenet"/>
    <property type="match status" value="1"/>
</dbReference>
<evidence type="ECO:0000256" key="3">
    <source>
        <dbReference type="SAM" id="Coils"/>
    </source>
</evidence>
<dbReference type="Proteomes" id="UP001497457">
    <property type="component" value="Chromosome 22rd"/>
</dbReference>
<gene>
    <name evidence="6" type="ORF">URODEC1_LOCUS57359</name>
</gene>
<evidence type="ECO:0000256" key="1">
    <source>
        <dbReference type="ARBA" id="ARBA00022448"/>
    </source>
</evidence>
<evidence type="ECO:0000256" key="4">
    <source>
        <dbReference type="SAM" id="MobiDB-lite"/>
    </source>
</evidence>
<dbReference type="EMBL" id="OZ075132">
    <property type="protein sequence ID" value="CAL4984099.1"/>
    <property type="molecule type" value="Genomic_DNA"/>
</dbReference>
<feature type="compositionally biased region" description="Basic residues" evidence="4">
    <location>
        <begin position="11"/>
        <end position="20"/>
    </location>
</feature>
<keyword evidence="7" id="KW-1185">Reference proteome</keyword>
<name>A0ABC9AP45_9POAL</name>
<evidence type="ECO:0000313" key="6">
    <source>
        <dbReference type="EMBL" id="CAL4984099.1"/>
    </source>
</evidence>
<sequence>MAAGRTPAPTARRRRRRRGRGWSAPKKPRSPSPPPHSPSSSALFAAGEPPLLPPGTDVEVRLDGEGYFGTWYEATVVKSTPSPPLYTVRHADLHASNGSGALSELFAPTHVRPRPPAPPPHRVTKTVQFLKPHYSWDAENWTISSVERESASGKRTRSNKVSFCDDEQGHHLEYSGAKKTRKKQPQQVGALAEGSEHASVSMIGSPLSVVDNSPACIDRPNSSSPLHGHSTVPKTDGFDNNLLQKRYCKVHLKKITSKEKKCSDEPHNLHSSLESPTMVQKIGVNEVAGSQRESPLTLETTKSTQQLLDRTEDTINTNEVTYQETLAMVPCSVEPASNDIDVQVSELDEGLIVPTPGCGKNGHDGALGNNTGTQVPFVKTFSQFWPEIDGMDVFKEFPQQPHFLPLEEYLPELREGKAFGLMLEFILIAKSIRKSSIEDDETSFDEKKCVLAQLKTHGFEVHCLETLLDEVIKVKFRYTKHLEELSSVGAQKLGPTSALERNDSLLCGFDEEMAELDQKLGQLRQKTRLIEKENENHLEELSKLNVVESSVKKALDADKQQFNSILAGMLRKQLAWNAPAGLNIIARHHCYFGLTS</sequence>
<keyword evidence="3" id="KW-0175">Coiled coil</keyword>
<feature type="region of interest" description="Disordered" evidence="4">
    <location>
        <begin position="1"/>
        <end position="58"/>
    </location>
</feature>